<keyword evidence="2" id="KW-0004">4Fe-4S</keyword>
<keyword evidence="3" id="KW-0949">S-adenosyl-L-methionine</keyword>
<dbReference type="SFLD" id="SFLDG01067">
    <property type="entry name" value="SPASM/twitch_domain_containing"/>
    <property type="match status" value="1"/>
</dbReference>
<dbReference type="InterPro" id="IPR013785">
    <property type="entry name" value="Aldolase_TIM"/>
</dbReference>
<comment type="caution">
    <text evidence="16">The sequence shown here is derived from an EMBL/GenBank/DDBJ whole genome shotgun (WGS) entry which is preliminary data.</text>
</comment>
<gene>
    <name evidence="16" type="ORF">GCM10007043_10330</name>
</gene>
<keyword evidence="4" id="KW-0479">Metal-binding</keyword>
<name>A0A8J3B9U9_9BACI</name>
<evidence type="ECO:0000256" key="5">
    <source>
        <dbReference type="ARBA" id="ARBA00023004"/>
    </source>
</evidence>
<evidence type="ECO:0000256" key="10">
    <source>
        <dbReference type="ARBA" id="ARBA00066739"/>
    </source>
</evidence>
<comment type="catalytic activity">
    <reaction evidence="9">
        <text>[mycofactocin precursor peptide]-C-terminal glycyl-N-{[2-(4-hydroxyphenyl)ethenyl]-3-methylbutanamide} + AH2 + S-adenosyl-L-methionine = [mycofactocin precursor peptide]-C-terminal glycyl-N-{5-[(4-hydroxyphenyl)methyl]-4,4-dimethyl-2-oxopyrrolidin-3-yl}acetamide + 5'-deoxyadenosine + L-methionine + A + H(+)</text>
        <dbReference type="Rhea" id="RHEA:65500"/>
        <dbReference type="Rhea" id="RHEA-COMP:16816"/>
        <dbReference type="Rhea" id="RHEA-COMP:16818"/>
        <dbReference type="ChEBI" id="CHEBI:13193"/>
        <dbReference type="ChEBI" id="CHEBI:15378"/>
        <dbReference type="ChEBI" id="CHEBI:17319"/>
        <dbReference type="ChEBI" id="CHEBI:17499"/>
        <dbReference type="ChEBI" id="CHEBI:57844"/>
        <dbReference type="ChEBI" id="CHEBI:59789"/>
        <dbReference type="ChEBI" id="CHEBI:156517"/>
        <dbReference type="ChEBI" id="CHEBI:156518"/>
        <dbReference type="EC" id="4.1.99.26"/>
    </reaction>
</comment>
<dbReference type="InterPro" id="IPR034479">
    <property type="entry name" value="AhbC-like"/>
</dbReference>
<dbReference type="SFLD" id="SFLDF00543">
    <property type="entry name" value="alternative_heme_biosynthesis"/>
    <property type="match status" value="1"/>
</dbReference>
<evidence type="ECO:0000256" key="11">
    <source>
        <dbReference type="ARBA" id="ARBA00066804"/>
    </source>
</evidence>
<dbReference type="InterPro" id="IPR007197">
    <property type="entry name" value="rSAM"/>
</dbReference>
<evidence type="ECO:0000313" key="17">
    <source>
        <dbReference type="Proteomes" id="UP000637720"/>
    </source>
</evidence>
<protein>
    <recommendedName>
        <fullName evidence="12">Mycofactocin maturase MftC</fullName>
        <ecNumber evidence="10">1.3.98.7</ecNumber>
        <ecNumber evidence="11">4.1.99.26</ecNumber>
    </recommendedName>
    <alternativeName>
        <fullName evidence="14">[Mycofactocin precursor peptide]-pyrrolidinone derivative synthase</fullName>
    </alternativeName>
    <alternativeName>
        <fullName evidence="13">[Mycofactocin precursor peptide]-tyrosine decarboxylase</fullName>
    </alternativeName>
</protein>
<organism evidence="16 17">
    <name type="scientific">Calditerricola satsumensis</name>
    <dbReference type="NCBI Taxonomy" id="373054"/>
    <lineage>
        <taxon>Bacteria</taxon>
        <taxon>Bacillati</taxon>
        <taxon>Bacillota</taxon>
        <taxon>Bacilli</taxon>
        <taxon>Bacillales</taxon>
        <taxon>Bacillaceae</taxon>
        <taxon>Calditerricola</taxon>
    </lineage>
</organism>
<dbReference type="Pfam" id="PF04055">
    <property type="entry name" value="Radical_SAM"/>
    <property type="match status" value="1"/>
</dbReference>
<dbReference type="InterPro" id="IPR058240">
    <property type="entry name" value="rSAM_sf"/>
</dbReference>
<dbReference type="SFLD" id="SFLDS00029">
    <property type="entry name" value="Radical_SAM"/>
    <property type="match status" value="1"/>
</dbReference>
<dbReference type="SFLD" id="SFLDG01386">
    <property type="entry name" value="main_SPASM_domain-containing"/>
    <property type="match status" value="1"/>
</dbReference>
<reference evidence="16" key="1">
    <citation type="journal article" date="2014" name="Int. J. Syst. Evol. Microbiol.">
        <title>Complete genome sequence of Corynebacterium casei LMG S-19264T (=DSM 44701T), isolated from a smear-ripened cheese.</title>
        <authorList>
            <consortium name="US DOE Joint Genome Institute (JGI-PGF)"/>
            <person name="Walter F."/>
            <person name="Albersmeier A."/>
            <person name="Kalinowski J."/>
            <person name="Ruckert C."/>
        </authorList>
    </citation>
    <scope>NUCLEOTIDE SEQUENCE</scope>
    <source>
        <strain evidence="16">JCM 14719</strain>
    </source>
</reference>
<dbReference type="PANTHER" id="PTHR11228:SF7">
    <property type="entry name" value="PQQA PEPTIDE CYCLASE"/>
    <property type="match status" value="1"/>
</dbReference>
<dbReference type="InterPro" id="IPR017200">
    <property type="entry name" value="PqqE-like"/>
</dbReference>
<evidence type="ECO:0000256" key="14">
    <source>
        <dbReference type="ARBA" id="ARBA00079192"/>
    </source>
</evidence>
<dbReference type="RefSeq" id="WP_188816980.1">
    <property type="nucleotide sequence ID" value="NZ_BMOF01000015.1"/>
</dbReference>
<evidence type="ECO:0000256" key="4">
    <source>
        <dbReference type="ARBA" id="ARBA00022723"/>
    </source>
</evidence>
<dbReference type="InterPro" id="IPR006638">
    <property type="entry name" value="Elp3/MiaA/NifB-like_rSAM"/>
</dbReference>
<dbReference type="PANTHER" id="PTHR11228">
    <property type="entry name" value="RADICAL SAM DOMAIN PROTEIN"/>
    <property type="match status" value="1"/>
</dbReference>
<comment type="cofactor">
    <cofactor evidence="1">
        <name>[4Fe-4S] cluster</name>
        <dbReference type="ChEBI" id="CHEBI:49883"/>
    </cofactor>
</comment>
<dbReference type="InterPro" id="IPR023885">
    <property type="entry name" value="4Fe4S-binding_SPASM_dom"/>
</dbReference>
<evidence type="ECO:0000256" key="1">
    <source>
        <dbReference type="ARBA" id="ARBA00001966"/>
    </source>
</evidence>
<accession>A0A8J3B9U9</accession>
<reference evidence="16" key="2">
    <citation type="submission" date="2020-09" db="EMBL/GenBank/DDBJ databases">
        <authorList>
            <person name="Sun Q."/>
            <person name="Ohkuma M."/>
        </authorList>
    </citation>
    <scope>NUCLEOTIDE SEQUENCE</scope>
    <source>
        <strain evidence="16">JCM 14719</strain>
    </source>
</reference>
<evidence type="ECO:0000256" key="7">
    <source>
        <dbReference type="ARBA" id="ARBA00023239"/>
    </source>
</evidence>
<evidence type="ECO:0000259" key="15">
    <source>
        <dbReference type="PROSITE" id="PS51918"/>
    </source>
</evidence>
<evidence type="ECO:0000256" key="8">
    <source>
        <dbReference type="ARBA" id="ARBA00051525"/>
    </source>
</evidence>
<evidence type="ECO:0000256" key="2">
    <source>
        <dbReference type="ARBA" id="ARBA00022485"/>
    </source>
</evidence>
<dbReference type="AlphaFoldDB" id="A0A8J3B9U9"/>
<dbReference type="EMBL" id="BMOF01000015">
    <property type="protein sequence ID" value="GGJ98341.1"/>
    <property type="molecule type" value="Genomic_DNA"/>
</dbReference>
<keyword evidence="5" id="KW-0408">Iron</keyword>
<dbReference type="EC" id="1.3.98.7" evidence="10"/>
<dbReference type="InterPro" id="IPR050377">
    <property type="entry name" value="Radical_SAM_PqqE_MftC-like"/>
</dbReference>
<evidence type="ECO:0000256" key="12">
    <source>
        <dbReference type="ARBA" id="ARBA00074337"/>
    </source>
</evidence>
<dbReference type="SUPFAM" id="SSF102114">
    <property type="entry name" value="Radical SAM enzymes"/>
    <property type="match status" value="1"/>
</dbReference>
<comment type="catalytic activity">
    <reaction evidence="8">
        <text>[mycofactocin precursor peptide]-C-terminal glycyl-L-valyl-L-tyrosine + S-adenosyl-L-methionine = [mycofactocin precursor peptide]-C-terminal glycyl-N-{[2-(4-hydroxyphenyl)ethenyl]-3-methylbutanamide} + 5'-deoxyadenosine + L-methionine + CO2</text>
        <dbReference type="Rhea" id="RHEA:65492"/>
        <dbReference type="Rhea" id="RHEA-COMP:16815"/>
        <dbReference type="Rhea" id="RHEA-COMP:16816"/>
        <dbReference type="ChEBI" id="CHEBI:16526"/>
        <dbReference type="ChEBI" id="CHEBI:17319"/>
        <dbReference type="ChEBI" id="CHEBI:57844"/>
        <dbReference type="ChEBI" id="CHEBI:59789"/>
        <dbReference type="ChEBI" id="CHEBI:156515"/>
        <dbReference type="ChEBI" id="CHEBI:156517"/>
        <dbReference type="EC" id="1.3.98.7"/>
    </reaction>
</comment>
<sequence length="393" mass="44025">MLNVSHLLADVASFGDRLRYTPRSVGQRHGTHDGAGPVVVWNITRTCNLRCLHCYASSENKKYDGELTTEEALAVIDDLAAARVPVILFSGGEPFVRPDILDLARYAVEKGIHVTFSTNGTLIDEQLAKAIKAIGVGYVGISLDGIGDVHDRFRRKKGAFDAALRGIRNCLNHGVKVGLRFTINRHNVDQLEAIFNLIEEEGIQRACFYHLVYTGRASAGDDITPEETRAVLDSLFARVEDFARRGIQKEILTVDNHADGVYLYLRMKEKDPAKAEAIYEKLRYAGGNRSGMAIANIDHRGFVHPDQFTPYVTVGNVRETPFSVLWRDNPHPMLEKLRNRKPLLTGRCARCRFLDICNGNFRARAMAVHGDFWAEDPACFLTDEEILEGRQEN</sequence>
<evidence type="ECO:0000313" key="16">
    <source>
        <dbReference type="EMBL" id="GGJ98341.1"/>
    </source>
</evidence>
<evidence type="ECO:0000256" key="9">
    <source>
        <dbReference type="ARBA" id="ARBA00051925"/>
    </source>
</evidence>
<evidence type="ECO:0000256" key="6">
    <source>
        <dbReference type="ARBA" id="ARBA00023014"/>
    </source>
</evidence>
<keyword evidence="17" id="KW-1185">Reference proteome</keyword>
<feature type="domain" description="Radical SAM core" evidence="15">
    <location>
        <begin position="33"/>
        <end position="250"/>
    </location>
</feature>
<keyword evidence="6" id="KW-0411">Iron-sulfur</keyword>
<dbReference type="Gene3D" id="3.20.20.70">
    <property type="entry name" value="Aldolase class I"/>
    <property type="match status" value="1"/>
</dbReference>
<dbReference type="NCBIfam" id="TIGR04085">
    <property type="entry name" value="rSAM_more_4Fe4S"/>
    <property type="match status" value="1"/>
</dbReference>
<proteinExistence type="predicted"/>
<evidence type="ECO:0000256" key="3">
    <source>
        <dbReference type="ARBA" id="ARBA00022691"/>
    </source>
</evidence>
<dbReference type="Proteomes" id="UP000637720">
    <property type="component" value="Unassembled WGS sequence"/>
</dbReference>
<dbReference type="SFLD" id="SFLDG01385">
    <property type="entry name" value="heme_carboxy_lyase_like"/>
    <property type="match status" value="1"/>
</dbReference>
<dbReference type="GO" id="GO:0006783">
    <property type="term" value="P:heme biosynthetic process"/>
    <property type="evidence" value="ECO:0007669"/>
    <property type="project" value="TreeGrafter"/>
</dbReference>
<dbReference type="GO" id="GO:0046872">
    <property type="term" value="F:metal ion binding"/>
    <property type="evidence" value="ECO:0007669"/>
    <property type="project" value="UniProtKB-KW"/>
</dbReference>
<dbReference type="CDD" id="cd21123">
    <property type="entry name" value="SPASM_MftC-like"/>
    <property type="match status" value="1"/>
</dbReference>
<dbReference type="CDD" id="cd01335">
    <property type="entry name" value="Radical_SAM"/>
    <property type="match status" value="1"/>
</dbReference>
<dbReference type="EC" id="4.1.99.26" evidence="11"/>
<dbReference type="PROSITE" id="PS51918">
    <property type="entry name" value="RADICAL_SAM"/>
    <property type="match status" value="1"/>
</dbReference>
<dbReference type="InterPro" id="IPR034480">
    <property type="entry name" value="Heme_synthase-like"/>
</dbReference>
<dbReference type="FunFam" id="3.20.20.70:FF:000188">
    <property type="entry name" value="Mycofactocin radical SAM maturase MftC"/>
    <property type="match status" value="1"/>
</dbReference>
<keyword evidence="7" id="KW-0456">Lyase</keyword>
<dbReference type="GO" id="GO:0003824">
    <property type="term" value="F:catalytic activity"/>
    <property type="evidence" value="ECO:0007669"/>
    <property type="project" value="InterPro"/>
</dbReference>
<dbReference type="SMART" id="SM00729">
    <property type="entry name" value="Elp3"/>
    <property type="match status" value="1"/>
</dbReference>
<dbReference type="PIRSF" id="PIRSF037420">
    <property type="entry name" value="PQQ_syn_pqqE"/>
    <property type="match status" value="1"/>
</dbReference>
<dbReference type="GO" id="GO:0051539">
    <property type="term" value="F:4 iron, 4 sulfur cluster binding"/>
    <property type="evidence" value="ECO:0007669"/>
    <property type="project" value="UniProtKB-KW"/>
</dbReference>
<evidence type="ECO:0000256" key="13">
    <source>
        <dbReference type="ARBA" id="ARBA00077306"/>
    </source>
</evidence>